<dbReference type="Proteomes" id="UP000245647">
    <property type="component" value="Unassembled WGS sequence"/>
</dbReference>
<organism evidence="1 2">
    <name type="scientific">Pararcticibacter amylolyticus</name>
    <dbReference type="NCBI Taxonomy" id="2173175"/>
    <lineage>
        <taxon>Bacteria</taxon>
        <taxon>Pseudomonadati</taxon>
        <taxon>Bacteroidota</taxon>
        <taxon>Sphingobacteriia</taxon>
        <taxon>Sphingobacteriales</taxon>
        <taxon>Sphingobacteriaceae</taxon>
        <taxon>Pararcticibacter</taxon>
    </lineage>
</organism>
<evidence type="ECO:0000313" key="1">
    <source>
        <dbReference type="EMBL" id="PWG77850.1"/>
    </source>
</evidence>
<comment type="caution">
    <text evidence="1">The sequence shown here is derived from an EMBL/GenBank/DDBJ whole genome shotgun (WGS) entry which is preliminary data.</text>
</comment>
<sequence>VERGGFKAGLGKGGRDTGDAGGQLRFAAGWVIEGHDAAAGGQGPGFIAAVSAGVGIGEVFFCFAAEGVVFEGGDQIAGGLGAAFDLHVLKGAAKAVKVLDVHHHFAGLFGGQVGAGGKGLAGGIGEDVVLIGA</sequence>
<evidence type="ECO:0000313" key="2">
    <source>
        <dbReference type="Proteomes" id="UP000245647"/>
    </source>
</evidence>
<dbReference type="EMBL" id="QEAS01000115">
    <property type="protein sequence ID" value="PWG77850.1"/>
    <property type="molecule type" value="Genomic_DNA"/>
</dbReference>
<dbReference type="AlphaFoldDB" id="A0A2U2P907"/>
<gene>
    <name evidence="1" type="ORF">DDR33_25335</name>
</gene>
<feature type="non-terminal residue" evidence="1">
    <location>
        <position position="1"/>
    </location>
</feature>
<reference evidence="1 2" key="1">
    <citation type="submission" date="2018-04" db="EMBL/GenBank/DDBJ databases">
        <title>Pedobacter chongqingensis sp. nov., isolated from a rottenly hemp rope.</title>
        <authorList>
            <person name="Cai Y."/>
        </authorList>
    </citation>
    <scope>NUCLEOTIDE SEQUENCE [LARGE SCALE GENOMIC DNA]</scope>
    <source>
        <strain evidence="1 2">FJ4-8</strain>
    </source>
</reference>
<name>A0A2U2P907_9SPHI</name>
<accession>A0A2U2P907</accession>
<proteinExistence type="predicted"/>
<protein>
    <submittedName>
        <fullName evidence="1">Uncharacterized protein</fullName>
    </submittedName>
</protein>
<keyword evidence="2" id="KW-1185">Reference proteome</keyword>